<dbReference type="PANTHER" id="PTHR10046">
    <property type="entry name" value="ATP DEPENDENT LON PROTEASE FAMILY MEMBER"/>
    <property type="match status" value="1"/>
</dbReference>
<dbReference type="Pfam" id="PF13654">
    <property type="entry name" value="AAA_32"/>
    <property type="match status" value="1"/>
</dbReference>
<feature type="active site" evidence="2">
    <location>
        <position position="670"/>
    </location>
</feature>
<gene>
    <name evidence="5" type="ORF">JOC73_000939</name>
</gene>
<dbReference type="SUPFAM" id="SSF52540">
    <property type="entry name" value="P-loop containing nucleoside triphosphate hydrolases"/>
    <property type="match status" value="1"/>
</dbReference>
<dbReference type="Pfam" id="PF20437">
    <property type="entry name" value="LonC_helical"/>
    <property type="match status" value="1"/>
</dbReference>
<sequence>MNMMVVVYYLKKNGGIMLRHPLELTPDQLRRLCNITAFPFKTTDEVPEIEGMMGQKRAEEAMQFGLGIEHNSYHMYISGPKGTGRTSYAKSLIDKLSKEKPIPEDWCYVYCFQQPDKAQALNLPAGRGKAFQKDMVEMVEEVVIQVSRAFNSEDYDRQRNEISRIYQEEKNRLLNYLQAYSKERNFFVKAISTGFAFKPIYKDEEITEEEYEMLPDEVREEMDEYLAEVQEMALEVLIKIKKLERLAKKRLLQLEKKVGIFVVSPIIQEFVEIYEDCEKVVNYLKAVEEDMLENVYQFVMDDEDLLILSEKIEGEPFLQKYRVNLFIDNSNTEGAPLVMEFNPTLNKLTGAVEYINSNGVLKTSFLHIKPGAVHMANGGYLMMEASKLLTNPYSWETLKRILQTKEITVENMGSQLGIIDGGSLKLEPIPIQLKVILIGSEQLYYLLHHYDEDFQKYFKVLVDFDDEMERNRENEIRMAQFISSYTKAKGLRPFDHESVARLVEYSSRLTGSQKKLSTRFNKIIEIIVEADRWAALAHHDIITVEDIKKAIGHKSYRVGKYPEKIRQQFKDEHVLIDVAGEKVGVINGLSVLSIGENSFGKPSVITITSSAGRGGIVNIEREVNLSGEIYDKGVLILTGFLLEQFAQNRPLALSARICFEQSYGGVDGDSASSTELYGLLSSISGIPIKQNIAVTGSVNQKGLIQPVGGVTEKIEGFFNVCKQKGLTGDQGVIIPHQNVENLMLSEEIVEAVKVGQFHIYAVKHVNEGMALVMGESHEKIYEAVNKKLDKYYGVLTNGKVKKKKSEKSKFEAYKEDDLKEGQTKEEQAEEEELKKK</sequence>
<dbReference type="InterPro" id="IPR014721">
    <property type="entry name" value="Ribsml_uS5_D2-typ_fold_subgr"/>
</dbReference>
<accession>A0ABS2NNA6</accession>
<dbReference type="Gene3D" id="3.30.230.10">
    <property type="match status" value="1"/>
</dbReference>
<dbReference type="RefSeq" id="WP_243427858.1">
    <property type="nucleotide sequence ID" value="NZ_JAFBEE010000004.1"/>
</dbReference>
<evidence type="ECO:0000256" key="3">
    <source>
        <dbReference type="SAM" id="MobiDB-lite"/>
    </source>
</evidence>
<dbReference type="SUPFAM" id="SSF54211">
    <property type="entry name" value="Ribosomal protein S5 domain 2-like"/>
    <property type="match status" value="1"/>
</dbReference>
<dbReference type="Proteomes" id="UP001314796">
    <property type="component" value="Unassembled WGS sequence"/>
</dbReference>
<dbReference type="InterPro" id="IPR046843">
    <property type="entry name" value="LonB_AAA-LID"/>
</dbReference>
<dbReference type="EMBL" id="JAFBEE010000004">
    <property type="protein sequence ID" value="MBM7614428.1"/>
    <property type="molecule type" value="Genomic_DNA"/>
</dbReference>
<dbReference type="GO" id="GO:0006508">
    <property type="term" value="P:proteolysis"/>
    <property type="evidence" value="ECO:0007669"/>
    <property type="project" value="UniProtKB-KW"/>
</dbReference>
<organism evidence="5 6">
    <name type="scientific">Alkaliphilus hydrothermalis</name>
    <dbReference type="NCBI Taxonomy" id="1482730"/>
    <lineage>
        <taxon>Bacteria</taxon>
        <taxon>Bacillati</taxon>
        <taxon>Bacillota</taxon>
        <taxon>Clostridia</taxon>
        <taxon>Peptostreptococcales</taxon>
        <taxon>Natronincolaceae</taxon>
        <taxon>Alkaliphilus</taxon>
    </lineage>
</organism>
<feature type="compositionally biased region" description="Basic and acidic residues" evidence="3">
    <location>
        <begin position="807"/>
        <end position="836"/>
    </location>
</feature>
<dbReference type="InterPro" id="IPR027417">
    <property type="entry name" value="P-loop_NTPase"/>
</dbReference>
<keyword evidence="2" id="KW-0378">Hydrolase</keyword>
<keyword evidence="1 2" id="KW-0645">Protease</keyword>
<dbReference type="Pfam" id="PF05362">
    <property type="entry name" value="Lon_C"/>
    <property type="match status" value="1"/>
</dbReference>
<comment type="similarity">
    <text evidence="2">Belongs to the peptidase S16 family.</text>
</comment>
<evidence type="ECO:0000313" key="5">
    <source>
        <dbReference type="EMBL" id="MBM7614428.1"/>
    </source>
</evidence>
<comment type="catalytic activity">
    <reaction evidence="2">
        <text>Hydrolysis of proteins in presence of ATP.</text>
        <dbReference type="EC" id="3.4.21.53"/>
    </reaction>
</comment>
<feature type="region of interest" description="Disordered" evidence="3">
    <location>
        <begin position="805"/>
        <end position="836"/>
    </location>
</feature>
<dbReference type="InterPro" id="IPR046844">
    <property type="entry name" value="Lon-like_helical"/>
</dbReference>
<name>A0ABS2NNA6_9FIRM</name>
<evidence type="ECO:0000256" key="1">
    <source>
        <dbReference type="ARBA" id="ARBA00022670"/>
    </source>
</evidence>
<dbReference type="PROSITE" id="PS51786">
    <property type="entry name" value="LON_PROTEOLYTIC"/>
    <property type="match status" value="1"/>
</dbReference>
<reference evidence="5 6" key="1">
    <citation type="submission" date="2021-01" db="EMBL/GenBank/DDBJ databases">
        <title>Genomic Encyclopedia of Type Strains, Phase IV (KMG-IV): sequencing the most valuable type-strain genomes for metagenomic binning, comparative biology and taxonomic classification.</title>
        <authorList>
            <person name="Goeker M."/>
        </authorList>
    </citation>
    <scope>NUCLEOTIDE SEQUENCE [LARGE SCALE GENOMIC DNA]</scope>
    <source>
        <strain evidence="5 6">DSM 25890</strain>
    </source>
</reference>
<dbReference type="Gene3D" id="3.40.50.300">
    <property type="entry name" value="P-loop containing nucleotide triphosphate hydrolases"/>
    <property type="match status" value="2"/>
</dbReference>
<protein>
    <recommendedName>
        <fullName evidence="2">endopeptidase La</fullName>
        <ecNumber evidence="2">3.4.21.53</ecNumber>
    </recommendedName>
</protein>
<dbReference type="InterPro" id="IPR020568">
    <property type="entry name" value="Ribosomal_Su5_D2-typ_SF"/>
</dbReference>
<dbReference type="InterPro" id="IPR008269">
    <property type="entry name" value="Lon_proteolytic"/>
</dbReference>
<comment type="caution">
    <text evidence="5">The sequence shown here is derived from an EMBL/GenBank/DDBJ whole genome shotgun (WGS) entry which is preliminary data.</text>
</comment>
<proteinExistence type="inferred from homology"/>
<keyword evidence="2" id="KW-0720">Serine protease</keyword>
<dbReference type="GO" id="GO:0008233">
    <property type="term" value="F:peptidase activity"/>
    <property type="evidence" value="ECO:0007669"/>
    <property type="project" value="UniProtKB-KW"/>
</dbReference>
<evidence type="ECO:0000313" key="6">
    <source>
        <dbReference type="Proteomes" id="UP001314796"/>
    </source>
</evidence>
<dbReference type="Pfam" id="PF20436">
    <property type="entry name" value="LonB_AAA-LID"/>
    <property type="match status" value="1"/>
</dbReference>
<feature type="active site" evidence="2">
    <location>
        <position position="713"/>
    </location>
</feature>
<dbReference type="EC" id="3.4.21.53" evidence="2"/>
<dbReference type="PRINTS" id="PR00830">
    <property type="entry name" value="ENDOLAPTASE"/>
</dbReference>
<dbReference type="Gene3D" id="1.10.8.60">
    <property type="match status" value="1"/>
</dbReference>
<evidence type="ECO:0000259" key="4">
    <source>
        <dbReference type="PROSITE" id="PS51786"/>
    </source>
</evidence>
<feature type="domain" description="Lon proteolytic" evidence="4">
    <location>
        <begin position="580"/>
        <end position="775"/>
    </location>
</feature>
<dbReference type="InterPro" id="IPR041699">
    <property type="entry name" value="AAA_32"/>
</dbReference>
<dbReference type="InterPro" id="IPR027065">
    <property type="entry name" value="Lon_Prtase"/>
</dbReference>
<evidence type="ECO:0000256" key="2">
    <source>
        <dbReference type="PROSITE-ProRule" id="PRU01122"/>
    </source>
</evidence>
<keyword evidence="6" id="KW-1185">Reference proteome</keyword>